<dbReference type="InterPro" id="IPR027395">
    <property type="entry name" value="WH_DNA-bd_dom"/>
</dbReference>
<evidence type="ECO:0000313" key="3">
    <source>
        <dbReference type="Proteomes" id="UP000248889"/>
    </source>
</evidence>
<dbReference type="InterPro" id="IPR036390">
    <property type="entry name" value="WH_DNA-bd_sf"/>
</dbReference>
<dbReference type="PANTHER" id="PTHR37318">
    <property type="entry name" value="BSL7504 PROTEIN"/>
    <property type="match status" value="1"/>
</dbReference>
<dbReference type="Gene3D" id="1.10.10.10">
    <property type="entry name" value="Winged helix-like DNA-binding domain superfamily/Winged helix DNA-binding domain"/>
    <property type="match status" value="1"/>
</dbReference>
<dbReference type="OrthoDB" id="4952043at2"/>
<gene>
    <name evidence="2" type="ORF">DN069_19420</name>
</gene>
<accession>A0A2X0IFU4</accession>
<proteinExistence type="predicted"/>
<dbReference type="SUPFAM" id="SSF46785">
    <property type="entry name" value="Winged helix' DNA-binding domain"/>
    <property type="match status" value="1"/>
</dbReference>
<dbReference type="EMBL" id="QKYN01000074">
    <property type="protein sequence ID" value="RAG83932.1"/>
    <property type="molecule type" value="Genomic_DNA"/>
</dbReference>
<keyword evidence="3" id="KW-1185">Reference proteome</keyword>
<dbReference type="Pfam" id="PF13601">
    <property type="entry name" value="HTH_34"/>
    <property type="match status" value="1"/>
</dbReference>
<name>A0A2X0IFU4_9ACTN</name>
<dbReference type="InterPro" id="IPR011991">
    <property type="entry name" value="ArsR-like_HTH"/>
</dbReference>
<dbReference type="CDD" id="cd00090">
    <property type="entry name" value="HTH_ARSR"/>
    <property type="match status" value="1"/>
</dbReference>
<dbReference type="PANTHER" id="PTHR37318:SF1">
    <property type="entry name" value="BSL7504 PROTEIN"/>
    <property type="match status" value="1"/>
</dbReference>
<organism evidence="2 3">
    <name type="scientific">Streptacidiphilus pinicola</name>
    <dbReference type="NCBI Taxonomy" id="2219663"/>
    <lineage>
        <taxon>Bacteria</taxon>
        <taxon>Bacillati</taxon>
        <taxon>Actinomycetota</taxon>
        <taxon>Actinomycetes</taxon>
        <taxon>Kitasatosporales</taxon>
        <taxon>Streptomycetaceae</taxon>
        <taxon>Streptacidiphilus</taxon>
    </lineage>
</organism>
<evidence type="ECO:0000259" key="1">
    <source>
        <dbReference type="Pfam" id="PF13601"/>
    </source>
</evidence>
<dbReference type="RefSeq" id="WP_111502485.1">
    <property type="nucleotide sequence ID" value="NZ_QKYN01000074.1"/>
</dbReference>
<protein>
    <submittedName>
        <fullName evidence="2">Transcriptional regulator</fullName>
    </submittedName>
</protein>
<sequence>MSDTPTPDAPAHPTQALDDTVHQRARLGILAVLHESAKVEFTFLRQALDLTAGNLSRHLQVLEEAGLVTVDKGYEGRRARTWVRITKPGCTAFLAEIAHLKELIRRVDEGG</sequence>
<comment type="caution">
    <text evidence="2">The sequence shown here is derived from an EMBL/GenBank/DDBJ whole genome shotgun (WGS) entry which is preliminary data.</text>
</comment>
<dbReference type="AlphaFoldDB" id="A0A2X0IFU4"/>
<reference evidence="2 3" key="1">
    <citation type="submission" date="2018-06" db="EMBL/GenBank/DDBJ databases">
        <title>Streptacidiphilus pinicola sp. nov., isolated from pine grove soil.</title>
        <authorList>
            <person name="Roh S.G."/>
            <person name="Park S."/>
            <person name="Kim M.-K."/>
            <person name="Yun B.-R."/>
            <person name="Park J."/>
            <person name="Kim M.J."/>
            <person name="Kim Y.S."/>
            <person name="Kim S.B."/>
        </authorList>
    </citation>
    <scope>NUCLEOTIDE SEQUENCE [LARGE SCALE GENOMIC DNA]</scope>
    <source>
        <strain evidence="2 3">MMS16-CNU450</strain>
    </source>
</reference>
<dbReference type="Proteomes" id="UP000248889">
    <property type="component" value="Unassembled WGS sequence"/>
</dbReference>
<evidence type="ECO:0000313" key="2">
    <source>
        <dbReference type="EMBL" id="RAG83932.1"/>
    </source>
</evidence>
<feature type="domain" description="Winged helix DNA-binding" evidence="1">
    <location>
        <begin position="26"/>
        <end position="104"/>
    </location>
</feature>
<dbReference type="InterPro" id="IPR036388">
    <property type="entry name" value="WH-like_DNA-bd_sf"/>
</dbReference>